<sequence>MLSYGKCKSRRIGDNNKKKMNSSEEYGHAEGSCTGYFLNCSGGGLLSGMRESVYDSEIRRLICTPTIDSTYLFESTVATAFDGDIGVANTIRNSCRQITDTSTKLYYPEVESPQVASVPRFAMEFSAIFVIAWCTDKDSQNASTHLYNKNN</sequence>
<evidence type="ECO:0000313" key="1">
    <source>
        <dbReference type="EMBL" id="KRY81612.1"/>
    </source>
</evidence>
<reference evidence="1 2" key="1">
    <citation type="submission" date="2015-01" db="EMBL/GenBank/DDBJ databases">
        <title>Evolution of Trichinella species and genotypes.</title>
        <authorList>
            <person name="Korhonen P.K."/>
            <person name="Edoardo P."/>
            <person name="Giuseppe L.R."/>
            <person name="Gasser R.B."/>
        </authorList>
    </citation>
    <scope>NUCLEOTIDE SEQUENCE [LARGE SCALE GENOMIC DNA]</scope>
    <source>
        <strain evidence="1">ISS470</strain>
    </source>
</reference>
<protein>
    <submittedName>
        <fullName evidence="1">Uncharacterized protein</fullName>
    </submittedName>
</protein>
<dbReference type="Proteomes" id="UP000054995">
    <property type="component" value="Unassembled WGS sequence"/>
</dbReference>
<name>A0A0V1F751_TRIPS</name>
<keyword evidence="2" id="KW-1185">Reference proteome</keyword>
<dbReference type="EMBL" id="JYDT01000215">
    <property type="protein sequence ID" value="KRY81612.1"/>
    <property type="molecule type" value="Genomic_DNA"/>
</dbReference>
<accession>A0A0V1F751</accession>
<gene>
    <name evidence="1" type="ORF">T4D_10104</name>
</gene>
<proteinExistence type="predicted"/>
<evidence type="ECO:0000313" key="2">
    <source>
        <dbReference type="Proteomes" id="UP000054995"/>
    </source>
</evidence>
<dbReference type="AlphaFoldDB" id="A0A0V1F751"/>
<organism evidence="1 2">
    <name type="scientific">Trichinella pseudospiralis</name>
    <name type="common">Parasitic roundworm</name>
    <dbReference type="NCBI Taxonomy" id="6337"/>
    <lineage>
        <taxon>Eukaryota</taxon>
        <taxon>Metazoa</taxon>
        <taxon>Ecdysozoa</taxon>
        <taxon>Nematoda</taxon>
        <taxon>Enoplea</taxon>
        <taxon>Dorylaimia</taxon>
        <taxon>Trichinellida</taxon>
        <taxon>Trichinellidae</taxon>
        <taxon>Trichinella</taxon>
    </lineage>
</organism>
<comment type="caution">
    <text evidence="1">The sequence shown here is derived from an EMBL/GenBank/DDBJ whole genome shotgun (WGS) entry which is preliminary data.</text>
</comment>